<keyword evidence="2" id="KW-1185">Reference proteome</keyword>
<dbReference type="OrthoDB" id="3204049at2759"/>
<name>A0A1V6T3L1_9EURO</name>
<dbReference type="Proteomes" id="UP000191285">
    <property type="component" value="Unassembled WGS sequence"/>
</dbReference>
<accession>A0A1V6T3L1</accession>
<protein>
    <submittedName>
        <fullName evidence="1">Uncharacterized protein</fullName>
    </submittedName>
</protein>
<dbReference type="AlphaFoldDB" id="A0A1V6T3L1"/>
<gene>
    <name evidence="1" type="ORF">PENSTE_c013G09478</name>
</gene>
<proteinExistence type="predicted"/>
<comment type="caution">
    <text evidence="1">The sequence shown here is derived from an EMBL/GenBank/DDBJ whole genome shotgun (WGS) entry which is preliminary data.</text>
</comment>
<reference evidence="2" key="1">
    <citation type="journal article" date="2017" name="Nat. Microbiol.">
        <title>Global analysis of biosynthetic gene clusters reveals vast potential of secondary metabolite production in Penicillium species.</title>
        <authorList>
            <person name="Nielsen J.C."/>
            <person name="Grijseels S."/>
            <person name="Prigent S."/>
            <person name="Ji B."/>
            <person name="Dainat J."/>
            <person name="Nielsen K.F."/>
            <person name="Frisvad J.C."/>
            <person name="Workman M."/>
            <person name="Nielsen J."/>
        </authorList>
    </citation>
    <scope>NUCLEOTIDE SEQUENCE [LARGE SCALE GENOMIC DNA]</scope>
    <source>
        <strain evidence="2">IBT 24891</strain>
    </source>
</reference>
<organism evidence="1 2">
    <name type="scientific">Penicillium steckii</name>
    <dbReference type="NCBI Taxonomy" id="303698"/>
    <lineage>
        <taxon>Eukaryota</taxon>
        <taxon>Fungi</taxon>
        <taxon>Dikarya</taxon>
        <taxon>Ascomycota</taxon>
        <taxon>Pezizomycotina</taxon>
        <taxon>Eurotiomycetes</taxon>
        <taxon>Eurotiomycetidae</taxon>
        <taxon>Eurotiales</taxon>
        <taxon>Aspergillaceae</taxon>
        <taxon>Penicillium</taxon>
    </lineage>
</organism>
<sequence>MKFNTHCVNTMAHQRHNIPWSALTSNLEWKTPNPWNNFATNLYPRMKPNQANDLSYFVDKFVKNLEEHAICERRKYQEKYDPPNSPDVILDENVIRKISPTVKRWREDWWTSCICPYEEFSDNNRYNRRHSCIDSECELVPKKERQMSAFLRTFDSYDHRDFVKNNAILFNLEIVKSLLLYGEIDALLGVCAHPGTHLKESFERLGCWECGRHMNKIGWDQIGRRMLQVYICLNVAYCFPELWDPNSGRTTEKDYRSTVFYQKTLIQCANPRNFRDYSNVSKYPHSRFFGLNACRDDLETNTGQGEHWLLDEDCNRKQREKLTRSGRDVYNNPRYFSYRGEEHPGFYGRVSIGEFLSLWLPNYPSHEPIYSETIRVRMMLCSKGLPMELALDIMKLADYNHFDRQLDPPHDPLHPSNREELGKHLKYCWQTMVRCYMITKELGLDPINGGEYEPGMNWTGSVAECIVELFGHPKDEGHSKSKESDQRPDRIWYTTKTCDEEGFPGYVFL</sequence>
<evidence type="ECO:0000313" key="1">
    <source>
        <dbReference type="EMBL" id="OQE20509.1"/>
    </source>
</evidence>
<dbReference type="EMBL" id="MLKD01000013">
    <property type="protein sequence ID" value="OQE20509.1"/>
    <property type="molecule type" value="Genomic_DNA"/>
</dbReference>
<evidence type="ECO:0000313" key="2">
    <source>
        <dbReference type="Proteomes" id="UP000191285"/>
    </source>
</evidence>